<evidence type="ECO:0000313" key="1">
    <source>
        <dbReference type="EMBL" id="KAK3395071.1"/>
    </source>
</evidence>
<dbReference type="EMBL" id="JAULSW010000001">
    <property type="protein sequence ID" value="KAK3395071.1"/>
    <property type="molecule type" value="Genomic_DNA"/>
</dbReference>
<reference evidence="1" key="2">
    <citation type="submission" date="2023-06" db="EMBL/GenBank/DDBJ databases">
        <authorList>
            <consortium name="Lawrence Berkeley National Laboratory"/>
            <person name="Haridas S."/>
            <person name="Hensen N."/>
            <person name="Bonometti L."/>
            <person name="Westerberg I."/>
            <person name="Brannstrom I.O."/>
            <person name="Guillou S."/>
            <person name="Cros-Aarteil S."/>
            <person name="Calhoun S."/>
            <person name="Kuo A."/>
            <person name="Mondo S."/>
            <person name="Pangilinan J."/>
            <person name="Riley R."/>
            <person name="LaButti K."/>
            <person name="Andreopoulos B."/>
            <person name="Lipzen A."/>
            <person name="Chen C."/>
            <person name="Yanf M."/>
            <person name="Daum C."/>
            <person name="Ng V."/>
            <person name="Clum A."/>
            <person name="Steindorff A."/>
            <person name="Ohm R."/>
            <person name="Martin F."/>
            <person name="Silar P."/>
            <person name="Natvig D."/>
            <person name="Lalanne C."/>
            <person name="Gautier V."/>
            <person name="Ament-velasquez S.L."/>
            <person name="Kruys A."/>
            <person name="Hutchinson M.I."/>
            <person name="Powell A.J."/>
            <person name="Barry K."/>
            <person name="Miller A.N."/>
            <person name="Grigoriev I.V."/>
            <person name="Debuchy R."/>
            <person name="Gladieux P."/>
            <person name="Thoren M.H."/>
            <person name="Johannesson H."/>
        </authorList>
    </citation>
    <scope>NUCLEOTIDE SEQUENCE</scope>
    <source>
        <strain evidence="1">CBS 232.78</strain>
    </source>
</reference>
<proteinExistence type="predicted"/>
<keyword evidence="2" id="KW-1185">Reference proteome</keyword>
<evidence type="ECO:0008006" key="3">
    <source>
        <dbReference type="Google" id="ProtNLM"/>
    </source>
</evidence>
<reference evidence="1" key="1">
    <citation type="journal article" date="2023" name="Mol. Phylogenet. Evol.">
        <title>Genome-scale phylogeny and comparative genomics of the fungal order Sordariales.</title>
        <authorList>
            <person name="Hensen N."/>
            <person name="Bonometti L."/>
            <person name="Westerberg I."/>
            <person name="Brannstrom I.O."/>
            <person name="Guillou S."/>
            <person name="Cros-Aarteil S."/>
            <person name="Calhoun S."/>
            <person name="Haridas S."/>
            <person name="Kuo A."/>
            <person name="Mondo S."/>
            <person name="Pangilinan J."/>
            <person name="Riley R."/>
            <person name="LaButti K."/>
            <person name="Andreopoulos B."/>
            <person name="Lipzen A."/>
            <person name="Chen C."/>
            <person name="Yan M."/>
            <person name="Daum C."/>
            <person name="Ng V."/>
            <person name="Clum A."/>
            <person name="Steindorff A."/>
            <person name="Ohm R.A."/>
            <person name="Martin F."/>
            <person name="Silar P."/>
            <person name="Natvig D.O."/>
            <person name="Lalanne C."/>
            <person name="Gautier V."/>
            <person name="Ament-Velasquez S.L."/>
            <person name="Kruys A."/>
            <person name="Hutchinson M.I."/>
            <person name="Powell A.J."/>
            <person name="Barry K."/>
            <person name="Miller A.N."/>
            <person name="Grigoriev I.V."/>
            <person name="Debuchy R."/>
            <person name="Gladieux P."/>
            <person name="Hiltunen Thoren M."/>
            <person name="Johannesson H."/>
        </authorList>
    </citation>
    <scope>NUCLEOTIDE SEQUENCE</scope>
    <source>
        <strain evidence="1">CBS 232.78</strain>
    </source>
</reference>
<name>A0AAE0P815_9PEZI</name>
<accession>A0AAE0P815</accession>
<evidence type="ECO:0000313" key="2">
    <source>
        <dbReference type="Proteomes" id="UP001285441"/>
    </source>
</evidence>
<organism evidence="1 2">
    <name type="scientific">Podospora didyma</name>
    <dbReference type="NCBI Taxonomy" id="330526"/>
    <lineage>
        <taxon>Eukaryota</taxon>
        <taxon>Fungi</taxon>
        <taxon>Dikarya</taxon>
        <taxon>Ascomycota</taxon>
        <taxon>Pezizomycotina</taxon>
        <taxon>Sordariomycetes</taxon>
        <taxon>Sordariomycetidae</taxon>
        <taxon>Sordariales</taxon>
        <taxon>Podosporaceae</taxon>
        <taxon>Podospora</taxon>
    </lineage>
</organism>
<protein>
    <recommendedName>
        <fullName evidence="3">MACPF domain-containing protein</fullName>
    </recommendedName>
</protein>
<gene>
    <name evidence="1" type="ORF">B0H63DRAFT_63899</name>
</gene>
<sequence>MGLVEDFPQDPFFPSLRYAATCQAPVRLPWAKESIMLGTSLSVSRQDAVKSSFLDKSLSALSKESLEQSQLVYSCVSRGSVVTAETKTEASSHEHSDYSISASIGGSFLGASGRVRYERAAASDENRIRGSFRTRYENGMVSFQDEPRLSPAAVALLRGKDGQAAQQAFRDKYGEYYVAGYILGGANATMVGVSTLESAESKDMKATITIKVLFIKKSIHIEKSDSATRALGAASLAAYDTLAGIELTVAASAQEETNKREVDPNALASIAGLIDTALDNQDRGWNLVERVEAKTGQMGLDTSGVVAAAGRLPISREQCDQLCREGLVVELLLLPYAGLRHYVQTYYSVTSSS</sequence>
<dbReference type="Proteomes" id="UP001285441">
    <property type="component" value="Unassembled WGS sequence"/>
</dbReference>
<comment type="caution">
    <text evidence="1">The sequence shown here is derived from an EMBL/GenBank/DDBJ whole genome shotgun (WGS) entry which is preliminary data.</text>
</comment>
<dbReference type="AlphaFoldDB" id="A0AAE0P815"/>